<dbReference type="SUPFAM" id="SSF51306">
    <property type="entry name" value="LexA/Signal peptidase"/>
    <property type="match status" value="1"/>
</dbReference>
<feature type="domain" description="HTH cro/C1-type" evidence="1">
    <location>
        <begin position="13"/>
        <end position="68"/>
    </location>
</feature>
<dbReference type="Gene3D" id="1.10.260.40">
    <property type="entry name" value="lambda repressor-like DNA-binding domains"/>
    <property type="match status" value="1"/>
</dbReference>
<evidence type="ECO:0000313" key="2">
    <source>
        <dbReference type="EMBL" id="KZR30407.1"/>
    </source>
</evidence>
<dbReference type="InterPro" id="IPR010982">
    <property type="entry name" value="Lambda_DNA-bd_dom_sf"/>
</dbReference>
<dbReference type="PANTHER" id="PTHR33516">
    <property type="entry name" value="LEXA REPRESSOR"/>
    <property type="match status" value="1"/>
</dbReference>
<proteinExistence type="predicted"/>
<accession>A0ABR5YKG7</accession>
<dbReference type="Pfam" id="PF13560">
    <property type="entry name" value="HTH_31"/>
    <property type="match status" value="1"/>
</dbReference>
<dbReference type="Gene3D" id="2.10.109.10">
    <property type="entry name" value="Umud Fragment, subunit A"/>
    <property type="match status" value="1"/>
</dbReference>
<dbReference type="EMBL" id="LVVA01000021">
    <property type="protein sequence ID" value="KZR30407.1"/>
    <property type="molecule type" value="Genomic_DNA"/>
</dbReference>
<reference evidence="3" key="1">
    <citation type="submission" date="2016-03" db="EMBL/GenBank/DDBJ databases">
        <title>WGS of SAMN04393274.</title>
        <authorList>
            <person name="Adams M."/>
            <person name="Sutton G."/>
            <person name="Nelson K."/>
            <person name="Thaden J."/>
            <person name="Fowler V."/>
            <person name="Mccorrison J."/>
            <person name="Sanka R."/>
            <person name="Brinkac L."/>
            <person name="Nierman W."/>
        </authorList>
    </citation>
    <scope>NUCLEOTIDE SEQUENCE [LARGE SCALE GENOMIC DNA]</scope>
    <source>
        <strain evidence="3">GN06232</strain>
    </source>
</reference>
<dbReference type="SMART" id="SM00530">
    <property type="entry name" value="HTH_XRE"/>
    <property type="match status" value="1"/>
</dbReference>
<dbReference type="SUPFAM" id="SSF47413">
    <property type="entry name" value="lambda repressor-like DNA-binding domains"/>
    <property type="match status" value="1"/>
</dbReference>
<dbReference type="Pfam" id="PF00717">
    <property type="entry name" value="Peptidase_S24"/>
    <property type="match status" value="1"/>
</dbReference>
<dbReference type="InterPro" id="IPR001387">
    <property type="entry name" value="Cro/C1-type_HTH"/>
</dbReference>
<dbReference type="CDD" id="cd00093">
    <property type="entry name" value="HTH_XRE"/>
    <property type="match status" value="1"/>
</dbReference>
<protein>
    <submittedName>
        <fullName evidence="2">Repressor</fullName>
    </submittedName>
</protein>
<dbReference type="InterPro" id="IPR036286">
    <property type="entry name" value="LexA/Signal_pep-like_sf"/>
</dbReference>
<dbReference type="InterPro" id="IPR015927">
    <property type="entry name" value="Peptidase_S24_S26A/B/C"/>
</dbReference>
<dbReference type="PROSITE" id="PS50943">
    <property type="entry name" value="HTH_CROC1"/>
    <property type="match status" value="1"/>
</dbReference>
<dbReference type="RefSeq" id="WP_063451606.1">
    <property type="nucleotide sequence ID" value="NZ_LVVA01000021.1"/>
</dbReference>
<evidence type="ECO:0000313" key="3">
    <source>
        <dbReference type="Proteomes" id="UP000076880"/>
    </source>
</evidence>
<dbReference type="Proteomes" id="UP000076880">
    <property type="component" value="Unassembled WGS sequence"/>
</dbReference>
<name>A0ABR5YKG7_9ENTR</name>
<dbReference type="CDD" id="cd06529">
    <property type="entry name" value="S24_LexA-like"/>
    <property type="match status" value="1"/>
</dbReference>
<sequence length="213" mass="23235">MRMKRTETIAARMKRLRETKGLSQKALAELCGWASQSRIGNYESGTRSVSVEDAEVIAKALGVATAELLFGDDYQGQYKPGVKFPLISWVSAGAWCEAVEPYNAQTVDEWYESDCHVVGDAFWLRVQGDSMTAPTGLSVPEGMLVLFDTGKEPVNGSLVIAKLTDANEATFKKLIIDGGSKYLKGLNPAYPLIPIDGNCKIIGVAVQMMMRFS</sequence>
<dbReference type="InterPro" id="IPR050077">
    <property type="entry name" value="LexA_repressor"/>
</dbReference>
<keyword evidence="3" id="KW-1185">Reference proteome</keyword>
<organism evidence="2 3">
    <name type="scientific">Enterobacter genomosp. S</name>
    <dbReference type="NCBI Taxonomy" id="2364151"/>
    <lineage>
        <taxon>Bacteria</taxon>
        <taxon>Pseudomonadati</taxon>
        <taxon>Pseudomonadota</taxon>
        <taxon>Gammaproteobacteria</taxon>
        <taxon>Enterobacterales</taxon>
        <taxon>Enterobacteriaceae</taxon>
        <taxon>Enterobacter</taxon>
        <taxon>Enterobacter cloacae complex</taxon>
        <taxon>Enterobacter cloacae complex clade S</taxon>
    </lineage>
</organism>
<gene>
    <name evidence="2" type="ORF">A3466_07885</name>
</gene>
<dbReference type="PANTHER" id="PTHR33516:SF2">
    <property type="entry name" value="LEXA REPRESSOR-RELATED"/>
    <property type="match status" value="1"/>
</dbReference>
<comment type="caution">
    <text evidence="2">The sequence shown here is derived from an EMBL/GenBank/DDBJ whole genome shotgun (WGS) entry which is preliminary data.</text>
</comment>
<evidence type="ECO:0000259" key="1">
    <source>
        <dbReference type="PROSITE" id="PS50943"/>
    </source>
</evidence>
<dbReference type="InterPro" id="IPR039418">
    <property type="entry name" value="LexA-like"/>
</dbReference>